<dbReference type="EMBL" id="JH159151">
    <property type="protein sequence ID" value="EGZ30066.1"/>
    <property type="molecule type" value="Genomic_DNA"/>
</dbReference>
<accession>G4YNB3</accession>
<dbReference type="SMR" id="G4YNB3"/>
<dbReference type="KEGG" id="psoj:PHYSODRAFT_323516"/>
<dbReference type="GeneID" id="20644974"/>
<dbReference type="RefSeq" id="XP_009517341.1">
    <property type="nucleotide sequence ID" value="XM_009519046.1"/>
</dbReference>
<proteinExistence type="predicted"/>
<evidence type="ECO:0000313" key="1">
    <source>
        <dbReference type="EMBL" id="EGZ30066.1"/>
    </source>
</evidence>
<protein>
    <submittedName>
        <fullName evidence="1">Uncharacterized protein</fullName>
    </submittedName>
</protein>
<sequence>MADVDALRAGIASLREQLDEARADNIRKVVQIMAAMERLEVLMALHGNAMEQLNGIEI</sequence>
<organism evidence="1 2">
    <name type="scientific">Phytophthora sojae (strain P6497)</name>
    <name type="common">Soybean stem and root rot agent</name>
    <name type="synonym">Phytophthora megasperma f. sp. glycines</name>
    <dbReference type="NCBI Taxonomy" id="1094619"/>
    <lineage>
        <taxon>Eukaryota</taxon>
        <taxon>Sar</taxon>
        <taxon>Stramenopiles</taxon>
        <taxon>Oomycota</taxon>
        <taxon>Peronosporomycetes</taxon>
        <taxon>Peronosporales</taxon>
        <taxon>Peronosporaceae</taxon>
        <taxon>Phytophthora</taxon>
    </lineage>
</organism>
<dbReference type="InParanoid" id="G4YNB3"/>
<reference evidence="1 2" key="1">
    <citation type="journal article" date="2006" name="Science">
        <title>Phytophthora genome sequences uncover evolutionary origins and mechanisms of pathogenesis.</title>
        <authorList>
            <person name="Tyler B.M."/>
            <person name="Tripathy S."/>
            <person name="Zhang X."/>
            <person name="Dehal P."/>
            <person name="Jiang R.H."/>
            <person name="Aerts A."/>
            <person name="Arredondo F.D."/>
            <person name="Baxter L."/>
            <person name="Bensasson D."/>
            <person name="Beynon J.L."/>
            <person name="Chapman J."/>
            <person name="Damasceno C.M."/>
            <person name="Dorrance A.E."/>
            <person name="Dou D."/>
            <person name="Dickerman A.W."/>
            <person name="Dubchak I.L."/>
            <person name="Garbelotto M."/>
            <person name="Gijzen M."/>
            <person name="Gordon S.G."/>
            <person name="Govers F."/>
            <person name="Grunwald N.J."/>
            <person name="Huang W."/>
            <person name="Ivors K.L."/>
            <person name="Jones R.W."/>
            <person name="Kamoun S."/>
            <person name="Krampis K."/>
            <person name="Lamour K.H."/>
            <person name="Lee M.K."/>
            <person name="McDonald W.H."/>
            <person name="Medina M."/>
            <person name="Meijer H.J."/>
            <person name="Nordberg E.K."/>
            <person name="Maclean D.J."/>
            <person name="Ospina-Giraldo M.D."/>
            <person name="Morris P.F."/>
            <person name="Phuntumart V."/>
            <person name="Putnam N.H."/>
            <person name="Rash S."/>
            <person name="Rose J.K."/>
            <person name="Sakihama Y."/>
            <person name="Salamov A.A."/>
            <person name="Savidor A."/>
            <person name="Scheuring C.F."/>
            <person name="Smith B.M."/>
            <person name="Sobral B.W."/>
            <person name="Terry A."/>
            <person name="Torto-Alalibo T.A."/>
            <person name="Win J."/>
            <person name="Xu Z."/>
            <person name="Zhang H."/>
            <person name="Grigoriev I.V."/>
            <person name="Rokhsar D.S."/>
            <person name="Boore J.L."/>
        </authorList>
    </citation>
    <scope>NUCLEOTIDE SEQUENCE [LARGE SCALE GENOMIC DNA]</scope>
    <source>
        <strain evidence="1 2">P6497</strain>
    </source>
</reference>
<gene>
    <name evidence="1" type="ORF">PHYSODRAFT_323516</name>
</gene>
<keyword evidence="2" id="KW-1185">Reference proteome</keyword>
<evidence type="ECO:0000313" key="2">
    <source>
        <dbReference type="Proteomes" id="UP000002640"/>
    </source>
</evidence>
<name>G4YNB3_PHYSP</name>
<dbReference type="AlphaFoldDB" id="G4YNB3"/>
<dbReference type="Proteomes" id="UP000002640">
    <property type="component" value="Unassembled WGS sequence"/>
</dbReference>